<evidence type="ECO:0000313" key="3">
    <source>
        <dbReference type="EMBL" id="KAF3805000.1"/>
    </source>
</evidence>
<comment type="similarity">
    <text evidence="1">Belongs to the avfA family.</text>
</comment>
<dbReference type="PANTHER" id="PTHR15020:SF50">
    <property type="entry name" value="UPF0659 PROTEIN YMR090W"/>
    <property type="match status" value="1"/>
</dbReference>
<gene>
    <name evidence="3" type="ORF">GCG54_00005745</name>
</gene>
<dbReference type="PANTHER" id="PTHR15020">
    <property type="entry name" value="FLAVIN REDUCTASE-RELATED"/>
    <property type="match status" value="1"/>
</dbReference>
<protein>
    <recommendedName>
        <fullName evidence="5">NAD(P)-binding domain-containing protein</fullName>
    </recommendedName>
</protein>
<keyword evidence="2" id="KW-0732">Signal</keyword>
<dbReference type="Proteomes" id="UP000613401">
    <property type="component" value="Unassembled WGS sequence"/>
</dbReference>
<comment type="caution">
    <text evidence="3">The sequence shown here is derived from an EMBL/GenBank/DDBJ whole genome shotgun (WGS) entry which is preliminary data.</text>
</comment>
<evidence type="ECO:0008006" key="5">
    <source>
        <dbReference type="Google" id="ProtNLM"/>
    </source>
</evidence>
<reference evidence="3" key="2">
    <citation type="submission" date="2020-03" db="EMBL/GenBank/DDBJ databases">
        <authorList>
            <person name="Fu F.-F."/>
            <person name="Chen J."/>
        </authorList>
    </citation>
    <scope>NUCLEOTIDE SEQUENCE</scope>
    <source>
        <strain evidence="3">Lc1</strain>
    </source>
</reference>
<keyword evidence="4" id="KW-1185">Reference proteome</keyword>
<accession>A0A8H4CJ89</accession>
<dbReference type="EMBL" id="WVTB01000047">
    <property type="protein sequence ID" value="KAF3805000.1"/>
    <property type="molecule type" value="Genomic_DNA"/>
</dbReference>
<proteinExistence type="inferred from homology"/>
<evidence type="ECO:0000256" key="1">
    <source>
        <dbReference type="ARBA" id="ARBA00038376"/>
    </source>
</evidence>
<feature type="chain" id="PRO_5034508181" description="NAD(P)-binding domain-containing protein" evidence="2">
    <location>
        <begin position="21"/>
        <end position="264"/>
    </location>
</feature>
<dbReference type="Gene3D" id="3.40.50.720">
    <property type="entry name" value="NAD(P)-binding Rossmann-like Domain"/>
    <property type="match status" value="1"/>
</dbReference>
<organism evidence="3 4">
    <name type="scientific">Colletotrichum gloeosporioides</name>
    <name type="common">Anthracnose fungus</name>
    <name type="synonym">Glomerella cingulata</name>
    <dbReference type="NCBI Taxonomy" id="474922"/>
    <lineage>
        <taxon>Eukaryota</taxon>
        <taxon>Fungi</taxon>
        <taxon>Dikarya</taxon>
        <taxon>Ascomycota</taxon>
        <taxon>Pezizomycotina</taxon>
        <taxon>Sordariomycetes</taxon>
        <taxon>Hypocreomycetidae</taxon>
        <taxon>Glomerellales</taxon>
        <taxon>Glomerellaceae</taxon>
        <taxon>Colletotrichum</taxon>
        <taxon>Colletotrichum gloeosporioides species complex</taxon>
    </lineage>
</organism>
<evidence type="ECO:0000256" key="2">
    <source>
        <dbReference type="SAM" id="SignalP"/>
    </source>
</evidence>
<evidence type="ECO:0000313" key="4">
    <source>
        <dbReference type="Proteomes" id="UP000613401"/>
    </source>
</evidence>
<dbReference type="SUPFAM" id="SSF51735">
    <property type="entry name" value="NAD(P)-binding Rossmann-fold domains"/>
    <property type="match status" value="1"/>
</dbReference>
<feature type="signal peptide" evidence="2">
    <location>
        <begin position="1"/>
        <end position="20"/>
    </location>
</feature>
<dbReference type="GeneID" id="69012894"/>
<reference evidence="3" key="1">
    <citation type="journal article" date="2020" name="Phytopathology">
        <title>Genome sequence and comparative analysis of Colletotrichum gloeosporioides isolated from Liriodendron leaves.</title>
        <authorList>
            <person name="Fu F.F."/>
            <person name="Hao Z."/>
            <person name="Wang P."/>
            <person name="Lu Y."/>
            <person name="Xue L.J."/>
            <person name="Wei G."/>
            <person name="Tian Y."/>
            <person name="Baishi H."/>
            <person name="Xu H."/>
            <person name="Shi J."/>
            <person name="Cheng T."/>
            <person name="Wang G."/>
            <person name="Yi Y."/>
            <person name="Chen J."/>
        </authorList>
    </citation>
    <scope>NUCLEOTIDE SEQUENCE</scope>
    <source>
        <strain evidence="3">Lc1</strain>
    </source>
</reference>
<name>A0A8H4CJ89_COLGL</name>
<dbReference type="AlphaFoldDB" id="A0A8H4CJ89"/>
<dbReference type="InterPro" id="IPR036291">
    <property type="entry name" value="NAD(P)-bd_dom_sf"/>
</dbReference>
<sequence length="264" mass="28522">MPVKAAFVGATGATLSHVLAWTLMAGHKAAALVRDANKLRKMLISYDVPESVIDTNLAIVEGPSSRSVHACVELLHHDPEIIFSGITALPKFQLNPFKPVSMQDLTITGDSAAVVIEALRQLKNAGAIDNRPVFVPISSTGQGIKRDQPLVMIPLYIWLLRVPQADTTAMEKVIRKCATEPGSPLAGYVMVRPPLLTDGPKKGLESLRVGWTVEDAGLVEGAVQEPGVTVGYTVSRLDLANWMFEELVQGNIMAWKGKCVTVTY</sequence>
<dbReference type="RefSeq" id="XP_045264159.1">
    <property type="nucleotide sequence ID" value="XM_045405761.1"/>
</dbReference>